<dbReference type="SUPFAM" id="SSF52540">
    <property type="entry name" value="P-loop containing nucleoside triphosphate hydrolases"/>
    <property type="match status" value="1"/>
</dbReference>
<gene>
    <name evidence="1" type="ORF">BECKLFY1418A_GA0070994_101027</name>
</gene>
<accession>A0A450UCU3</accession>
<dbReference type="InterPro" id="IPR027417">
    <property type="entry name" value="P-loop_NTPase"/>
</dbReference>
<protein>
    <recommendedName>
        <fullName evidence="2">ATPase family associated with various cellular activities (AAA)</fullName>
    </recommendedName>
</protein>
<sequence>MPDGTTTPIPKGNEAREAIDALRGYVYQIYQSALAWIELQPEEILFLEVAEDYAVIVADALNAVQVKETGHNVTINSGDVVASIDSFVVLRLKNPELQVRLRHLTTSRIGKEKSAEYRIGDAPTLETWRKLAKTGDLAPLRKILDASKLSKQTKNYIRELDDTEFREEFLKRIHFDCGALDSKFLMRQLRSRLSQLVRERGGADSQVDGCLDSMLMTLLRKATQKEERFVDRNTLEKLVENATHIPVNRAQFEEQNRLIIKALSAAPQASNLITTRLMAPSPIDEVPLPAAIASRTIQIDSIVSSLTQYGVSWIFGAAGVGKTLGARIAARRLGGKWAGVNLRGLDAEQVNALLSDAIDRLTEQKIDGFLVDDLECPFEPHLIDVLLYLRAVCDRTDLLLLFTSPRSPDSDFLFSANLPASIGQKLEEFSEQDIREILTGLGVDPKNWAKYIHLVSGGGHPQLAIAVIQSMQTTGWDMNEIRTMKSLLGGNAAMEQVRARTRERLLNELPEGARRLLERLSLKVGGFRRGFVLDMAQITPTVPDGGIVLDRLIGPWVDQQERDRFALSPLLSNLAANTLTDEQKRKINFEIATSLVKGRKLDPIEANSALIAALSGKNDWAIIFLCSGVFMADQNVLKMIAPHLMMFTLMRTDAFAYKDDPAISQIFRGAQLLLICQEEERKEKVQKVIECFDAETKRVEHQAKKTSMIPLPVYISLLLMKPKFCALPKFWNLVFKMDELLENQEKPLPLELSGKMPAQEINGISLVGFLFMNQAMQIRLIDELLPVFEFLDSCGERLRRKLLDPYANSDPYKRDLVDAMDMLVSGAWLSEHKANTIDLPRHPAVYARLEEYARSWDHADLAVCCRRCRAVILDEYGGDKDRALVVQDEGLERYGETNSVLVKAKASILYRADGHQGSLDLLKTLIDGNASLNEIDKAFLGRDAAITAENARRLRNSEALLPL</sequence>
<reference evidence="1" key="1">
    <citation type="submission" date="2019-02" db="EMBL/GenBank/DDBJ databases">
        <authorList>
            <person name="Gruber-Vodicka R. H."/>
            <person name="Seah K. B. B."/>
        </authorList>
    </citation>
    <scope>NUCLEOTIDE SEQUENCE</scope>
    <source>
        <strain evidence="1">BECK_M6</strain>
    </source>
</reference>
<dbReference type="AlphaFoldDB" id="A0A450UCU3"/>
<dbReference type="EMBL" id="CAADFH010000010">
    <property type="protein sequence ID" value="VFJ90153.1"/>
    <property type="molecule type" value="Genomic_DNA"/>
</dbReference>
<organism evidence="1">
    <name type="scientific">Candidatus Kentrum sp. LFY</name>
    <dbReference type="NCBI Taxonomy" id="2126342"/>
    <lineage>
        <taxon>Bacteria</taxon>
        <taxon>Pseudomonadati</taxon>
        <taxon>Pseudomonadota</taxon>
        <taxon>Gammaproteobacteria</taxon>
        <taxon>Candidatus Kentrum</taxon>
    </lineage>
</organism>
<name>A0A450UCU3_9GAMM</name>
<evidence type="ECO:0000313" key="1">
    <source>
        <dbReference type="EMBL" id="VFJ90153.1"/>
    </source>
</evidence>
<proteinExistence type="predicted"/>
<evidence type="ECO:0008006" key="2">
    <source>
        <dbReference type="Google" id="ProtNLM"/>
    </source>
</evidence>